<protein>
    <submittedName>
        <fullName evidence="4">Uncharacterized protein</fullName>
    </submittedName>
</protein>
<dbReference type="AlphaFoldDB" id="A0AAV9WQW6"/>
<feature type="compositionally biased region" description="Basic and acidic residues" evidence="3">
    <location>
        <begin position="9"/>
        <end position="27"/>
    </location>
</feature>
<dbReference type="InterPro" id="IPR011990">
    <property type="entry name" value="TPR-like_helical_dom_sf"/>
</dbReference>
<feature type="compositionally biased region" description="Low complexity" evidence="3">
    <location>
        <begin position="38"/>
        <end position="52"/>
    </location>
</feature>
<dbReference type="EMBL" id="JAVHJO010000019">
    <property type="protein sequence ID" value="KAK6523102.1"/>
    <property type="molecule type" value="Genomic_DNA"/>
</dbReference>
<keyword evidence="1" id="KW-0547">Nucleotide-binding</keyword>
<keyword evidence="2" id="KW-0067">ATP-binding</keyword>
<dbReference type="CDD" id="cd10170">
    <property type="entry name" value="ASKHA_NBD_HSP70"/>
    <property type="match status" value="1"/>
</dbReference>
<dbReference type="SUPFAM" id="SSF53067">
    <property type="entry name" value="Actin-like ATPase domain"/>
    <property type="match status" value="2"/>
</dbReference>
<organism evidence="4 5">
    <name type="scientific">Orbilia ellipsospora</name>
    <dbReference type="NCBI Taxonomy" id="2528407"/>
    <lineage>
        <taxon>Eukaryota</taxon>
        <taxon>Fungi</taxon>
        <taxon>Dikarya</taxon>
        <taxon>Ascomycota</taxon>
        <taxon>Pezizomycotina</taxon>
        <taxon>Orbiliomycetes</taxon>
        <taxon>Orbiliales</taxon>
        <taxon>Orbiliaceae</taxon>
        <taxon>Orbilia</taxon>
    </lineage>
</organism>
<feature type="compositionally biased region" description="Low complexity" evidence="3">
    <location>
        <begin position="125"/>
        <end position="136"/>
    </location>
</feature>
<evidence type="ECO:0000313" key="4">
    <source>
        <dbReference type="EMBL" id="KAK6523102.1"/>
    </source>
</evidence>
<keyword evidence="5" id="KW-1185">Reference proteome</keyword>
<evidence type="ECO:0000313" key="5">
    <source>
        <dbReference type="Proteomes" id="UP001365542"/>
    </source>
</evidence>
<dbReference type="PANTHER" id="PTHR14187">
    <property type="entry name" value="ALPHA KINASE/ELONGATION FACTOR 2 KINASE"/>
    <property type="match status" value="1"/>
</dbReference>
<evidence type="ECO:0000256" key="1">
    <source>
        <dbReference type="ARBA" id="ARBA00022741"/>
    </source>
</evidence>
<feature type="region of interest" description="Disordered" evidence="3">
    <location>
        <begin position="98"/>
        <end position="143"/>
    </location>
</feature>
<feature type="compositionally biased region" description="Polar residues" evidence="3">
    <location>
        <begin position="98"/>
        <end position="118"/>
    </location>
</feature>
<gene>
    <name evidence="4" type="ORF">TWF694_006000</name>
</gene>
<name>A0AAV9WQW6_9PEZI</name>
<evidence type="ECO:0000256" key="2">
    <source>
        <dbReference type="ARBA" id="ARBA00022840"/>
    </source>
</evidence>
<feature type="compositionally biased region" description="Polar residues" evidence="3">
    <location>
        <begin position="815"/>
        <end position="824"/>
    </location>
</feature>
<proteinExistence type="predicted"/>
<dbReference type="Proteomes" id="UP001365542">
    <property type="component" value="Unassembled WGS sequence"/>
</dbReference>
<dbReference type="Gene3D" id="3.30.420.40">
    <property type="match status" value="2"/>
</dbReference>
<evidence type="ECO:0000256" key="3">
    <source>
        <dbReference type="SAM" id="MobiDB-lite"/>
    </source>
</evidence>
<dbReference type="GO" id="GO:0005524">
    <property type="term" value="F:ATP binding"/>
    <property type="evidence" value="ECO:0007669"/>
    <property type="project" value="UniProtKB-KW"/>
</dbReference>
<dbReference type="SUPFAM" id="SSF48452">
    <property type="entry name" value="TPR-like"/>
    <property type="match status" value="1"/>
</dbReference>
<dbReference type="PANTHER" id="PTHR14187:SF5">
    <property type="entry name" value="HEAT SHOCK 70 KDA PROTEIN 12A"/>
    <property type="match status" value="1"/>
</dbReference>
<dbReference type="InterPro" id="IPR043129">
    <property type="entry name" value="ATPase_NBD"/>
</dbReference>
<comment type="caution">
    <text evidence="4">The sequence shown here is derived from an EMBL/GenBank/DDBJ whole genome shotgun (WGS) entry which is preliminary data.</text>
</comment>
<dbReference type="PRINTS" id="PR00301">
    <property type="entry name" value="HEATSHOCK70"/>
</dbReference>
<dbReference type="GO" id="GO:0140662">
    <property type="term" value="F:ATP-dependent protein folding chaperone"/>
    <property type="evidence" value="ECO:0007669"/>
    <property type="project" value="InterPro"/>
</dbReference>
<feature type="compositionally biased region" description="Basic and acidic residues" evidence="3">
    <location>
        <begin position="767"/>
        <end position="776"/>
    </location>
</feature>
<dbReference type="InterPro" id="IPR013126">
    <property type="entry name" value="Hsp_70_fam"/>
</dbReference>
<dbReference type="Gene3D" id="3.90.640.10">
    <property type="entry name" value="Actin, Chain A, domain 4"/>
    <property type="match status" value="1"/>
</dbReference>
<accession>A0AAV9WQW6</accession>
<reference evidence="4 5" key="1">
    <citation type="submission" date="2019-10" db="EMBL/GenBank/DDBJ databases">
        <authorList>
            <person name="Palmer J.M."/>
        </authorList>
    </citation>
    <scope>NUCLEOTIDE SEQUENCE [LARGE SCALE GENOMIC DNA]</scope>
    <source>
        <strain evidence="4 5">TWF694</strain>
    </source>
</reference>
<feature type="region of interest" description="Disordered" evidence="3">
    <location>
        <begin position="1"/>
        <end position="52"/>
    </location>
</feature>
<dbReference type="Pfam" id="PF00012">
    <property type="entry name" value="HSP70"/>
    <property type="match status" value="1"/>
</dbReference>
<feature type="region of interest" description="Disordered" evidence="3">
    <location>
        <begin position="767"/>
        <end position="824"/>
    </location>
</feature>
<sequence length="824" mass="92906">MDPQRYHKPSGEKEHRRQHFENAEKVEGYPQLIQENVSSSSKVTSTSTTFESSAPIQLAGAIESTTHQFARHNLESSAAGNPSLPGRQQESIAIRQDSWNGYGNNESTVQQRPFSEETQAPEHATTTPSISSVTPILNRPDTESSDDSFIYVERLKFYRSKLSEALRTERWKDAEEFQSNIFGILIHQEESVGAEWYITSATISYMLDDLEEANRCLSSIPEAMLVDPTTLLKIYSLESAILIRRKQYDNAFTTCKKAAKLARKSNLTAYMHLAYFFLQTLFTARGNLHEADFYRQLIPPNFGLPIYAKTFESKGKEFSSSLPQSSELLAPATHKFADARTTAQPVAMPVELPADAPWMTTNSQVKERMYPNLAVTPNQTKHRIIVGVDFGTSYSSIAWVSSLKPKRTNIISNWPGAEYREEISVPTELSYHNASINKYDWGWAIPWNQRRLCWFKLLLESNDPEILRKVNMPQGLDVIDVVTHFLSSLYLHILSKVVKQWAEAPQIDFVLTVPALWNESAKQRTLKCAENAGFMRGHNLTSISEPEAAALFCSTVKNLKVNERFVVCDAGGGTVDVVTYDCLEVTPTLKLRQCSEPDGAFAGSSAVDRNFQDYFKDTIGDEDEKLTWQSHQSVIKNFQPIKCDFADQPDRPTYTIKVPAVNNLPKAGIKNSLFTVTRQEMRSFFDPVIRKIINLLYDQIKDAQDSKTKRVDTILLVGGFGESPYLYNQIYEWASPYGIEVFRPPSGITAVVKGAVLVGLEALNRSDEARDQHDTATEDEETTLDEETKVTEAIEATKVVDSPPSKAAKPKRKFNFTNWGINRR</sequence>